<gene>
    <name evidence="1" type="ORF">M2350_001024</name>
</gene>
<name>A0ABT2ELS1_9BACT</name>
<protein>
    <submittedName>
        <fullName evidence="1">Uncharacterized protein</fullName>
    </submittedName>
</protein>
<organism evidence="1 2">
    <name type="scientific">Candidatus Fervidibacter sacchari</name>
    <dbReference type="NCBI Taxonomy" id="1448929"/>
    <lineage>
        <taxon>Bacteria</taxon>
        <taxon>Candidatus Fervidibacterota</taxon>
        <taxon>Candidatus Fervidibacter</taxon>
    </lineage>
</organism>
<evidence type="ECO:0000313" key="2">
    <source>
        <dbReference type="Proteomes" id="UP001204798"/>
    </source>
</evidence>
<proteinExistence type="predicted"/>
<keyword evidence="2" id="KW-1185">Reference proteome</keyword>
<sequence length="84" mass="9581">MSGLQLLIIGLSRVTLERHVLAVEIGFTHVCLVEVKEYYKKSVPRWFTFAASVVVGVGSTRNFASAQLAMEREKFFTLLRLRQH</sequence>
<dbReference type="EMBL" id="JANUCP010000002">
    <property type="protein sequence ID" value="MCS3918624.1"/>
    <property type="molecule type" value="Genomic_DNA"/>
</dbReference>
<evidence type="ECO:0000313" key="1">
    <source>
        <dbReference type="EMBL" id="MCS3918624.1"/>
    </source>
</evidence>
<dbReference type="Proteomes" id="UP001204798">
    <property type="component" value="Unassembled WGS sequence"/>
</dbReference>
<accession>A0ABT2ELS1</accession>
<reference evidence="1 2" key="1">
    <citation type="submission" date="2022-08" db="EMBL/GenBank/DDBJ databases">
        <title>Bacterial and archaeal communities from various locations to study Microbial Dark Matter (Phase II).</title>
        <authorList>
            <person name="Stepanauskas R."/>
        </authorList>
    </citation>
    <scope>NUCLEOTIDE SEQUENCE [LARGE SCALE GENOMIC DNA]</scope>
    <source>
        <strain evidence="1 2">PD1</strain>
    </source>
</reference>
<comment type="caution">
    <text evidence="1">The sequence shown here is derived from an EMBL/GenBank/DDBJ whole genome shotgun (WGS) entry which is preliminary data.</text>
</comment>